<dbReference type="Proteomes" id="UP000663879">
    <property type="component" value="Unassembled WGS sequence"/>
</dbReference>
<evidence type="ECO:0000313" key="7">
    <source>
        <dbReference type="EMBL" id="CAF0791346.1"/>
    </source>
</evidence>
<evidence type="ECO:0000256" key="5">
    <source>
        <dbReference type="SAM" id="Phobius"/>
    </source>
</evidence>
<keyword evidence="2 5" id="KW-0812">Transmembrane</keyword>
<evidence type="ECO:0000256" key="2">
    <source>
        <dbReference type="ARBA" id="ARBA00022692"/>
    </source>
</evidence>
<feature type="transmembrane region" description="Helical" evidence="5">
    <location>
        <begin position="230"/>
        <end position="248"/>
    </location>
</feature>
<dbReference type="PROSITE" id="PS50262">
    <property type="entry name" value="G_PROTEIN_RECEP_F1_2"/>
    <property type="match status" value="1"/>
</dbReference>
<feature type="transmembrane region" description="Helical" evidence="5">
    <location>
        <begin position="136"/>
        <end position="157"/>
    </location>
</feature>
<evidence type="ECO:0000256" key="4">
    <source>
        <dbReference type="ARBA" id="ARBA00023136"/>
    </source>
</evidence>
<dbReference type="SUPFAM" id="SSF81321">
    <property type="entry name" value="Family A G protein-coupled receptor-like"/>
    <property type="match status" value="1"/>
</dbReference>
<dbReference type="EMBL" id="CAJNOC010000683">
    <property type="protein sequence ID" value="CAF0791346.1"/>
    <property type="molecule type" value="Genomic_DNA"/>
</dbReference>
<comment type="subcellular location">
    <subcellularLocation>
        <location evidence="1">Membrane</location>
    </subcellularLocation>
</comment>
<feature type="transmembrane region" description="Helical" evidence="5">
    <location>
        <begin position="260"/>
        <end position="282"/>
    </location>
</feature>
<gene>
    <name evidence="7" type="ORF">OXX778_LOCUS5985</name>
</gene>
<dbReference type="InterPro" id="IPR017452">
    <property type="entry name" value="GPCR_Rhodpsn_7TM"/>
</dbReference>
<feature type="transmembrane region" description="Helical" evidence="5">
    <location>
        <begin position="21"/>
        <end position="45"/>
    </location>
</feature>
<organism evidence="7 8">
    <name type="scientific">Brachionus calyciflorus</name>
    <dbReference type="NCBI Taxonomy" id="104777"/>
    <lineage>
        <taxon>Eukaryota</taxon>
        <taxon>Metazoa</taxon>
        <taxon>Spiralia</taxon>
        <taxon>Gnathifera</taxon>
        <taxon>Rotifera</taxon>
        <taxon>Eurotatoria</taxon>
        <taxon>Monogononta</taxon>
        <taxon>Pseudotrocha</taxon>
        <taxon>Ploima</taxon>
        <taxon>Brachionidae</taxon>
        <taxon>Brachionus</taxon>
    </lineage>
</organism>
<name>A0A813S818_9BILA</name>
<accession>A0A813S818</accession>
<proteinExistence type="predicted"/>
<protein>
    <recommendedName>
        <fullName evidence="6">G-protein coupled receptors family 1 profile domain-containing protein</fullName>
    </recommendedName>
</protein>
<dbReference type="AlphaFoldDB" id="A0A813S818"/>
<keyword evidence="8" id="KW-1185">Reference proteome</keyword>
<keyword evidence="4 5" id="KW-0472">Membrane</keyword>
<dbReference type="Gene3D" id="1.20.1070.10">
    <property type="entry name" value="Rhodopsin 7-helix transmembrane proteins"/>
    <property type="match status" value="1"/>
</dbReference>
<evidence type="ECO:0000259" key="6">
    <source>
        <dbReference type="PROSITE" id="PS50262"/>
    </source>
</evidence>
<dbReference type="GO" id="GO:0016020">
    <property type="term" value="C:membrane"/>
    <property type="evidence" value="ECO:0007669"/>
    <property type="project" value="UniProtKB-SubCell"/>
</dbReference>
<feature type="transmembrane region" description="Helical" evidence="5">
    <location>
        <begin position="57"/>
        <end position="78"/>
    </location>
</feature>
<sequence>MNQTLDELYFLRKVELFYRNVFFYVNLSIVPIGLILNSISLVIFMSKRFNKAYFRNYYILITLFDMLTLLAFFIHLFPIGINIDLHLTSNLNCKLTNYYLRIISKMSIWINVILTVDALIKLKYPKNELFQKKHTLTFLVLGLFLIFHIVNLVNLWFRVEMSKMSGSEVLVCTTSPKLLLIRDFLSQMFRIHLPYFLIYILNMFLMKHLRKFKQRYVFKNKFFSILKMNFFYCFNASPIAVCLIIAKFSNNNAYFKGTMYILYALASSWNLFNHSFSFFMNLKYNWVFRRQFYDLVSRLRRKNSFQLANIQIKFYKVNF</sequence>
<comment type="caution">
    <text evidence="7">The sequence shown here is derived from an EMBL/GenBank/DDBJ whole genome shotgun (WGS) entry which is preliminary data.</text>
</comment>
<evidence type="ECO:0000256" key="1">
    <source>
        <dbReference type="ARBA" id="ARBA00004370"/>
    </source>
</evidence>
<evidence type="ECO:0000313" key="8">
    <source>
        <dbReference type="Proteomes" id="UP000663879"/>
    </source>
</evidence>
<evidence type="ECO:0000256" key="3">
    <source>
        <dbReference type="ARBA" id="ARBA00022989"/>
    </source>
</evidence>
<keyword evidence="3 5" id="KW-1133">Transmembrane helix</keyword>
<reference evidence="7" key="1">
    <citation type="submission" date="2021-02" db="EMBL/GenBank/DDBJ databases">
        <authorList>
            <person name="Nowell W R."/>
        </authorList>
    </citation>
    <scope>NUCLEOTIDE SEQUENCE</scope>
    <source>
        <strain evidence="7">Ploen Becks lab</strain>
    </source>
</reference>
<feature type="transmembrane region" description="Helical" evidence="5">
    <location>
        <begin position="98"/>
        <end position="116"/>
    </location>
</feature>
<feature type="domain" description="G-protein coupled receptors family 1 profile" evidence="6">
    <location>
        <begin position="36"/>
        <end position="281"/>
    </location>
</feature>